<keyword evidence="2" id="KW-1185">Reference proteome</keyword>
<accession>A0A975BNF8</accession>
<evidence type="ECO:0000313" key="2">
    <source>
        <dbReference type="Proteomes" id="UP000663722"/>
    </source>
</evidence>
<sequence length="40" mass="4576">MIYGYQEVPETHNPSWGEITNVTNDYNLTILSLITPHGEK</sequence>
<protein>
    <submittedName>
        <fullName evidence="1">Uncharacterized protein</fullName>
    </submittedName>
</protein>
<dbReference type="AlphaFoldDB" id="A0A975BNF8"/>
<proteinExistence type="predicted"/>
<name>A0A975BNF8_9BACT</name>
<organism evidence="1 2">
    <name type="scientific">Desulfonema magnum</name>
    <dbReference type="NCBI Taxonomy" id="45655"/>
    <lineage>
        <taxon>Bacteria</taxon>
        <taxon>Pseudomonadati</taxon>
        <taxon>Thermodesulfobacteriota</taxon>
        <taxon>Desulfobacteria</taxon>
        <taxon>Desulfobacterales</taxon>
        <taxon>Desulfococcaceae</taxon>
        <taxon>Desulfonema</taxon>
    </lineage>
</organism>
<gene>
    <name evidence="1" type="ORF">dnm_042660</name>
</gene>
<evidence type="ECO:0000313" key="1">
    <source>
        <dbReference type="EMBL" id="QTA88224.1"/>
    </source>
</evidence>
<reference evidence="1" key="1">
    <citation type="journal article" date="2021" name="Microb. Physiol.">
        <title>Proteogenomic Insights into the Physiology of Marine, Sulfate-Reducing, Filamentous Desulfonema limicola and Desulfonema magnum.</title>
        <authorList>
            <person name="Schnaars V."/>
            <person name="Wohlbrand L."/>
            <person name="Scheve S."/>
            <person name="Hinrichs C."/>
            <person name="Reinhardt R."/>
            <person name="Rabus R."/>
        </authorList>
    </citation>
    <scope>NUCLEOTIDE SEQUENCE</scope>
    <source>
        <strain evidence="1">4be13</strain>
    </source>
</reference>
<dbReference type="Proteomes" id="UP000663722">
    <property type="component" value="Chromosome"/>
</dbReference>
<dbReference type="KEGG" id="dmm:dnm_042660"/>
<dbReference type="EMBL" id="CP061800">
    <property type="protein sequence ID" value="QTA88224.1"/>
    <property type="molecule type" value="Genomic_DNA"/>
</dbReference>